<dbReference type="Proteomes" id="UP000765509">
    <property type="component" value="Unassembled WGS sequence"/>
</dbReference>
<comment type="caution">
    <text evidence="2">The sequence shown here is derived from an EMBL/GenBank/DDBJ whole genome shotgun (WGS) entry which is preliminary data.</text>
</comment>
<evidence type="ECO:0000256" key="1">
    <source>
        <dbReference type="SAM" id="MobiDB-lite"/>
    </source>
</evidence>
<feature type="region of interest" description="Disordered" evidence="1">
    <location>
        <begin position="17"/>
        <end position="42"/>
    </location>
</feature>
<sequence length="108" mass="12083">MDFIGGSTESLDEFLKSISSSPKDPSSKEDFSAQTSYRNEPQSASFLSFDKSYSLFSNNFSKAQSGNDPTDHLLNSMNVSLIIPKALKLLLLFAIYFEKELLLERTLT</sequence>
<organism evidence="2 3">
    <name type="scientific">Austropuccinia psidii MF-1</name>
    <dbReference type="NCBI Taxonomy" id="1389203"/>
    <lineage>
        <taxon>Eukaryota</taxon>
        <taxon>Fungi</taxon>
        <taxon>Dikarya</taxon>
        <taxon>Basidiomycota</taxon>
        <taxon>Pucciniomycotina</taxon>
        <taxon>Pucciniomycetes</taxon>
        <taxon>Pucciniales</taxon>
        <taxon>Sphaerophragmiaceae</taxon>
        <taxon>Austropuccinia</taxon>
    </lineage>
</organism>
<reference evidence="2" key="1">
    <citation type="submission" date="2021-03" db="EMBL/GenBank/DDBJ databases">
        <title>Draft genome sequence of rust myrtle Austropuccinia psidii MF-1, a brazilian biotype.</title>
        <authorList>
            <person name="Quecine M.C."/>
            <person name="Pachon D.M.R."/>
            <person name="Bonatelli M.L."/>
            <person name="Correr F.H."/>
            <person name="Franceschini L.M."/>
            <person name="Leite T.F."/>
            <person name="Margarido G.R.A."/>
            <person name="Almeida C.A."/>
            <person name="Ferrarezi J.A."/>
            <person name="Labate C.A."/>
        </authorList>
    </citation>
    <scope>NUCLEOTIDE SEQUENCE</scope>
    <source>
        <strain evidence="2">MF-1</strain>
    </source>
</reference>
<gene>
    <name evidence="2" type="ORF">O181_011173</name>
</gene>
<evidence type="ECO:0000313" key="2">
    <source>
        <dbReference type="EMBL" id="MBW0471458.1"/>
    </source>
</evidence>
<evidence type="ECO:0000313" key="3">
    <source>
        <dbReference type="Proteomes" id="UP000765509"/>
    </source>
</evidence>
<dbReference type="AlphaFoldDB" id="A0A9Q3GL22"/>
<proteinExistence type="predicted"/>
<dbReference type="EMBL" id="AVOT02002768">
    <property type="protein sequence ID" value="MBW0471458.1"/>
    <property type="molecule type" value="Genomic_DNA"/>
</dbReference>
<feature type="compositionally biased region" description="Polar residues" evidence="1">
    <location>
        <begin position="33"/>
        <end position="42"/>
    </location>
</feature>
<protein>
    <submittedName>
        <fullName evidence="2">Uncharacterized protein</fullName>
    </submittedName>
</protein>
<name>A0A9Q3GL22_9BASI</name>
<accession>A0A9Q3GL22</accession>
<keyword evidence="3" id="KW-1185">Reference proteome</keyword>